<dbReference type="Pfam" id="PF00535">
    <property type="entry name" value="Glycos_transf_2"/>
    <property type="match status" value="1"/>
</dbReference>
<keyword evidence="1" id="KW-0472">Membrane</keyword>
<keyword evidence="1" id="KW-0812">Transmembrane</keyword>
<evidence type="ECO:0000313" key="3">
    <source>
        <dbReference type="EMBL" id="MAG21789.1"/>
    </source>
</evidence>
<dbReference type="Proteomes" id="UP000226592">
    <property type="component" value="Unassembled WGS sequence"/>
</dbReference>
<dbReference type="Gene3D" id="3.90.550.10">
    <property type="entry name" value="Spore Coat Polysaccharide Biosynthesis Protein SpsA, Chain A"/>
    <property type="match status" value="1"/>
</dbReference>
<keyword evidence="3" id="KW-0808">Transferase</keyword>
<dbReference type="CDD" id="cd04179">
    <property type="entry name" value="DPM_DPG-synthase_like"/>
    <property type="match status" value="1"/>
</dbReference>
<dbReference type="EMBL" id="NZBU01000002">
    <property type="protein sequence ID" value="MAG21789.1"/>
    <property type="molecule type" value="Genomic_DNA"/>
</dbReference>
<dbReference type="InterPro" id="IPR029044">
    <property type="entry name" value="Nucleotide-diphossugar_trans"/>
</dbReference>
<accession>A0A2D6M068</accession>
<reference evidence="4" key="1">
    <citation type="submission" date="2017-09" db="EMBL/GenBank/DDBJ databases">
        <title>The Reconstruction of 2,631 Draft Metagenome-Assembled Genomes from the Global Oceans.</title>
        <authorList>
            <person name="Tully B.J."/>
            <person name="Graham E.D."/>
            <person name="Heidelberg J.F."/>
        </authorList>
    </citation>
    <scope>NUCLEOTIDE SEQUENCE [LARGE SCALE GENOMIC DNA]</scope>
</reference>
<evidence type="ECO:0000313" key="4">
    <source>
        <dbReference type="Proteomes" id="UP000226592"/>
    </source>
</evidence>
<gene>
    <name evidence="3" type="ORF">CL943_00590</name>
</gene>
<dbReference type="InterPro" id="IPR050256">
    <property type="entry name" value="Glycosyltransferase_2"/>
</dbReference>
<feature type="domain" description="Glycosyltransferase 2-like" evidence="2">
    <location>
        <begin position="8"/>
        <end position="170"/>
    </location>
</feature>
<dbReference type="PANTHER" id="PTHR48090">
    <property type="entry name" value="UNDECAPRENYL-PHOSPHATE 4-DEOXY-4-FORMAMIDO-L-ARABINOSE TRANSFERASE-RELATED"/>
    <property type="match status" value="1"/>
</dbReference>
<organism evidence="3 4">
    <name type="scientific">Candidatus Iainarchaeum sp</name>
    <dbReference type="NCBI Taxonomy" id="3101447"/>
    <lineage>
        <taxon>Archaea</taxon>
        <taxon>Candidatus Iainarchaeota</taxon>
        <taxon>Candidatus Iainarchaeia</taxon>
        <taxon>Candidatus Iainarchaeales</taxon>
        <taxon>Candidatus Iainarchaeaceae</taxon>
        <taxon>Candidatus Iainarchaeum</taxon>
    </lineage>
</organism>
<name>A0A2D6M068_9ARCH</name>
<proteinExistence type="predicted"/>
<keyword evidence="1" id="KW-1133">Transmembrane helix</keyword>
<dbReference type="InterPro" id="IPR001173">
    <property type="entry name" value="Glyco_trans_2-like"/>
</dbReference>
<sequence>MPANKLIVLIPAFNEENTIASVVKSIPRKITGIGKVEVLVLDDGSKDRTVAKAKSAGATKVVSHPKNLGLGIAFQDGVWEALKMKADIIVNIDADGQFNPNDIPKLIAPILNQQVDVTTCTRFKDKALEPKMPWVKKFGNNLFTKLINYLTKSNFTDTQCGFRAYTKDAALKMNLFGKFTYTQEALMDLIHKGMTVVEVPCKVVGERDGKSRVVKHWYSYGIKALIIITRALRDHKPLKFFGGLGVLFAGAGIIYGALLWVISLTPGVDIAFWRIILVFLLILLGVLMGGFGLLADMSDRQKKIQEEILYRMKKGEIEGK</sequence>
<dbReference type="AlphaFoldDB" id="A0A2D6M068"/>
<protein>
    <submittedName>
        <fullName evidence="3">Glycosyl transferase family 2</fullName>
    </submittedName>
</protein>
<comment type="caution">
    <text evidence="3">The sequence shown here is derived from an EMBL/GenBank/DDBJ whole genome shotgun (WGS) entry which is preliminary data.</text>
</comment>
<evidence type="ECO:0000256" key="1">
    <source>
        <dbReference type="SAM" id="Phobius"/>
    </source>
</evidence>
<dbReference type="PANTHER" id="PTHR48090:SF7">
    <property type="entry name" value="RFBJ PROTEIN"/>
    <property type="match status" value="1"/>
</dbReference>
<dbReference type="SUPFAM" id="SSF53448">
    <property type="entry name" value="Nucleotide-diphospho-sugar transferases"/>
    <property type="match status" value="1"/>
</dbReference>
<evidence type="ECO:0000259" key="2">
    <source>
        <dbReference type="Pfam" id="PF00535"/>
    </source>
</evidence>
<dbReference type="GO" id="GO:0016740">
    <property type="term" value="F:transferase activity"/>
    <property type="evidence" value="ECO:0007669"/>
    <property type="project" value="UniProtKB-KW"/>
</dbReference>
<feature type="transmembrane region" description="Helical" evidence="1">
    <location>
        <begin position="271"/>
        <end position="295"/>
    </location>
</feature>
<feature type="transmembrane region" description="Helical" evidence="1">
    <location>
        <begin position="240"/>
        <end position="265"/>
    </location>
</feature>